<accession>A0A2P5DLY1</accession>
<sequence>MVDRRGLSSETRVSEWAKRKAGEINPSYSNWRQNECGLSLRERDSFSTSIRQKLVFFTKPLPKPSHTLTPNHTPSSSSKFGVSLVSNEALVIVAATEAVKLARAAAKVARDVASVVAHVGEVWSWSGNESNNGLVMRRKKKSGKRLELLDVKEEMNVDNLRYFSTGFVHNEFLNPTEEAE</sequence>
<evidence type="ECO:0000313" key="2">
    <source>
        <dbReference type="Proteomes" id="UP000237105"/>
    </source>
</evidence>
<comment type="caution">
    <text evidence="1">The sequence shown here is derived from an EMBL/GenBank/DDBJ whole genome shotgun (WGS) entry which is preliminary data.</text>
</comment>
<protein>
    <submittedName>
        <fullName evidence="1">Uncharacterized protein</fullName>
    </submittedName>
</protein>
<organism evidence="1 2">
    <name type="scientific">Parasponia andersonii</name>
    <name type="common">Sponia andersonii</name>
    <dbReference type="NCBI Taxonomy" id="3476"/>
    <lineage>
        <taxon>Eukaryota</taxon>
        <taxon>Viridiplantae</taxon>
        <taxon>Streptophyta</taxon>
        <taxon>Embryophyta</taxon>
        <taxon>Tracheophyta</taxon>
        <taxon>Spermatophyta</taxon>
        <taxon>Magnoliopsida</taxon>
        <taxon>eudicotyledons</taxon>
        <taxon>Gunneridae</taxon>
        <taxon>Pentapetalae</taxon>
        <taxon>rosids</taxon>
        <taxon>fabids</taxon>
        <taxon>Rosales</taxon>
        <taxon>Cannabaceae</taxon>
        <taxon>Parasponia</taxon>
    </lineage>
</organism>
<dbReference type="STRING" id="3476.A0A2P5DLY1"/>
<proteinExistence type="predicted"/>
<evidence type="ECO:0000313" key="1">
    <source>
        <dbReference type="EMBL" id="PON74301.1"/>
    </source>
</evidence>
<name>A0A2P5DLY1_PARAD</name>
<reference evidence="2" key="1">
    <citation type="submission" date="2016-06" db="EMBL/GenBank/DDBJ databases">
        <title>Parallel loss of symbiosis genes in relatives of nitrogen-fixing non-legume Parasponia.</title>
        <authorList>
            <person name="Van Velzen R."/>
            <person name="Holmer R."/>
            <person name="Bu F."/>
            <person name="Rutten L."/>
            <person name="Van Zeijl A."/>
            <person name="Liu W."/>
            <person name="Santuari L."/>
            <person name="Cao Q."/>
            <person name="Sharma T."/>
            <person name="Shen D."/>
            <person name="Roswanjaya Y."/>
            <person name="Wardhani T."/>
            <person name="Kalhor M.S."/>
            <person name="Jansen J."/>
            <person name="Van den Hoogen J."/>
            <person name="Gungor B."/>
            <person name="Hartog M."/>
            <person name="Hontelez J."/>
            <person name="Verver J."/>
            <person name="Yang W.-C."/>
            <person name="Schijlen E."/>
            <person name="Repin R."/>
            <person name="Schilthuizen M."/>
            <person name="Schranz E."/>
            <person name="Heidstra R."/>
            <person name="Miyata K."/>
            <person name="Fedorova E."/>
            <person name="Kohlen W."/>
            <person name="Bisseling T."/>
            <person name="Smit S."/>
            <person name="Geurts R."/>
        </authorList>
    </citation>
    <scope>NUCLEOTIDE SEQUENCE [LARGE SCALE GENOMIC DNA]</scope>
    <source>
        <strain evidence="2">cv. WU1-14</strain>
    </source>
</reference>
<dbReference type="AlphaFoldDB" id="A0A2P5DLY1"/>
<dbReference type="Proteomes" id="UP000237105">
    <property type="component" value="Unassembled WGS sequence"/>
</dbReference>
<gene>
    <name evidence="1" type="ORF">PanWU01x14_051330</name>
</gene>
<keyword evidence="2" id="KW-1185">Reference proteome</keyword>
<dbReference type="EMBL" id="JXTB01000029">
    <property type="protein sequence ID" value="PON74301.1"/>
    <property type="molecule type" value="Genomic_DNA"/>
</dbReference>